<protein>
    <recommendedName>
        <fullName evidence="8 10">7-cyano-7-deazaguanine synthase</fullName>
        <ecNumber evidence="8 10">6.3.4.20</ecNumber>
    </recommendedName>
    <alternativeName>
        <fullName evidence="10">7-cyano-7-carbaguanine synthase</fullName>
    </alternativeName>
    <alternativeName>
        <fullName evidence="10">PreQ(0) synthase</fullName>
    </alternativeName>
    <alternativeName>
        <fullName evidence="10">Queuosine biosynthesis protein QueC</fullName>
    </alternativeName>
</protein>
<feature type="binding site" evidence="10">
    <location>
        <position position="207"/>
    </location>
    <ligand>
        <name>Zn(2+)</name>
        <dbReference type="ChEBI" id="CHEBI:29105"/>
    </ligand>
</feature>
<keyword evidence="3 10" id="KW-0479">Metal-binding</keyword>
<dbReference type="Pfam" id="PF06508">
    <property type="entry name" value="QueC"/>
    <property type="match status" value="1"/>
</dbReference>
<evidence type="ECO:0000256" key="9">
    <source>
        <dbReference type="ARBA" id="ARBA00047890"/>
    </source>
</evidence>
<evidence type="ECO:0000256" key="1">
    <source>
        <dbReference type="ARBA" id="ARBA00005061"/>
    </source>
</evidence>
<dbReference type="AlphaFoldDB" id="A0A4R2RIZ6"/>
<evidence type="ECO:0000256" key="3">
    <source>
        <dbReference type="ARBA" id="ARBA00022723"/>
    </source>
</evidence>
<dbReference type="Proteomes" id="UP000294813">
    <property type="component" value="Unassembled WGS sequence"/>
</dbReference>
<evidence type="ECO:0000256" key="10">
    <source>
        <dbReference type="HAMAP-Rule" id="MF_01633"/>
    </source>
</evidence>
<comment type="function">
    <text evidence="10">Catalyzes the ATP-dependent conversion of 7-carboxy-7-deazaguanine (CDG) to 7-cyano-7-deazaguanine (preQ(0)).</text>
</comment>
<comment type="pathway">
    <text evidence="1 10">Purine metabolism; 7-cyano-7-deazaguanine biosynthesis.</text>
</comment>
<feature type="binding site" evidence="10">
    <location>
        <position position="193"/>
    </location>
    <ligand>
        <name>Zn(2+)</name>
        <dbReference type="ChEBI" id="CHEBI:29105"/>
    </ligand>
</feature>
<keyword evidence="6 10" id="KW-0067">ATP-binding</keyword>
<dbReference type="Gene3D" id="3.40.50.620">
    <property type="entry name" value="HUPs"/>
    <property type="match status" value="1"/>
</dbReference>
<evidence type="ECO:0000313" key="12">
    <source>
        <dbReference type="Proteomes" id="UP000294813"/>
    </source>
</evidence>
<evidence type="ECO:0000256" key="6">
    <source>
        <dbReference type="ARBA" id="ARBA00022840"/>
    </source>
</evidence>
<organism evidence="11 12">
    <name type="scientific">Heliophilum fasciatum</name>
    <dbReference type="NCBI Taxonomy" id="35700"/>
    <lineage>
        <taxon>Bacteria</taxon>
        <taxon>Bacillati</taxon>
        <taxon>Bacillota</taxon>
        <taxon>Clostridia</taxon>
        <taxon>Eubacteriales</taxon>
        <taxon>Heliobacteriaceae</taxon>
        <taxon>Heliophilum</taxon>
    </lineage>
</organism>
<dbReference type="HAMAP" id="MF_01633">
    <property type="entry name" value="QueC"/>
    <property type="match status" value="1"/>
</dbReference>
<dbReference type="RefSeq" id="WP_131919453.1">
    <property type="nucleotide sequence ID" value="NZ_JAOQNU010000014.1"/>
</dbReference>
<comment type="similarity">
    <text evidence="7 10">Belongs to the QueC family.</text>
</comment>
<dbReference type="EMBL" id="SLXT01000015">
    <property type="protein sequence ID" value="TCP63780.1"/>
    <property type="molecule type" value="Genomic_DNA"/>
</dbReference>
<feature type="binding site" evidence="10">
    <location>
        <position position="201"/>
    </location>
    <ligand>
        <name>Zn(2+)</name>
        <dbReference type="ChEBI" id="CHEBI:29105"/>
    </ligand>
</feature>
<comment type="cofactor">
    <cofactor evidence="10">
        <name>Zn(2+)</name>
        <dbReference type="ChEBI" id="CHEBI:29105"/>
    </cofactor>
    <text evidence="10">Binds 1 zinc ion per subunit.</text>
</comment>
<evidence type="ECO:0000256" key="5">
    <source>
        <dbReference type="ARBA" id="ARBA00022833"/>
    </source>
</evidence>
<keyword evidence="4 10" id="KW-0547">Nucleotide-binding</keyword>
<evidence type="ECO:0000256" key="2">
    <source>
        <dbReference type="ARBA" id="ARBA00022598"/>
    </source>
</evidence>
<dbReference type="InterPro" id="IPR014729">
    <property type="entry name" value="Rossmann-like_a/b/a_fold"/>
</dbReference>
<evidence type="ECO:0000256" key="4">
    <source>
        <dbReference type="ARBA" id="ARBA00022741"/>
    </source>
</evidence>
<dbReference type="PANTHER" id="PTHR42914:SF1">
    <property type="entry name" value="7-CYANO-7-DEAZAGUANINE SYNTHASE"/>
    <property type="match status" value="1"/>
</dbReference>
<feature type="binding site" evidence="10">
    <location>
        <position position="204"/>
    </location>
    <ligand>
        <name>Zn(2+)</name>
        <dbReference type="ChEBI" id="CHEBI:29105"/>
    </ligand>
</feature>
<dbReference type="GO" id="GO:0005524">
    <property type="term" value="F:ATP binding"/>
    <property type="evidence" value="ECO:0007669"/>
    <property type="project" value="UniProtKB-UniRule"/>
</dbReference>
<dbReference type="EC" id="6.3.4.20" evidence="8 10"/>
<dbReference type="PIRSF" id="PIRSF006293">
    <property type="entry name" value="ExsB"/>
    <property type="match status" value="1"/>
</dbReference>
<evidence type="ECO:0000313" key="11">
    <source>
        <dbReference type="EMBL" id="TCP63780.1"/>
    </source>
</evidence>
<dbReference type="UniPathway" id="UPA00391"/>
<dbReference type="InterPro" id="IPR018317">
    <property type="entry name" value="QueC"/>
</dbReference>
<comment type="caution">
    <text evidence="11">The sequence shown here is derived from an EMBL/GenBank/DDBJ whole genome shotgun (WGS) entry which is preliminary data.</text>
</comment>
<name>A0A4R2RIZ6_9FIRM</name>
<sequence>MRNAARERKAVVILSGGLDSTVCMAAAVSVGLKVYGLTFDYGQRHRRELKAAAAVARHYGVEHTVVSLPDIFASNALTKELNKLEVSGEIRAGIPATYVPARNILFLSYGLAWAENVGAEQIYIGVNATDYTGYPDCRPAFIEAFQQMIEVGTEAGLNGRAIQICAPLMQMTKKEIIQWGIELKAPLGLTHTCYQNAEPPCGVCDSCRLRKAGFAEAGKVDPLSFRPMLD</sequence>
<evidence type="ECO:0000256" key="7">
    <source>
        <dbReference type="ARBA" id="ARBA00037993"/>
    </source>
</evidence>
<accession>A0A4R2RIZ6</accession>
<dbReference type="GO" id="GO:0008616">
    <property type="term" value="P:tRNA queuosine(34) biosynthetic process"/>
    <property type="evidence" value="ECO:0007669"/>
    <property type="project" value="UniProtKB-UniRule"/>
</dbReference>
<keyword evidence="2 10" id="KW-0436">Ligase</keyword>
<reference evidence="11 12" key="1">
    <citation type="submission" date="2019-03" db="EMBL/GenBank/DDBJ databases">
        <title>Genomic Encyclopedia of Type Strains, Phase IV (KMG-IV): sequencing the most valuable type-strain genomes for metagenomic binning, comparative biology and taxonomic classification.</title>
        <authorList>
            <person name="Goeker M."/>
        </authorList>
    </citation>
    <scope>NUCLEOTIDE SEQUENCE [LARGE SCALE GENOMIC DNA]</scope>
    <source>
        <strain evidence="11 12">DSM 11170</strain>
    </source>
</reference>
<dbReference type="GO" id="GO:0016879">
    <property type="term" value="F:ligase activity, forming carbon-nitrogen bonds"/>
    <property type="evidence" value="ECO:0007669"/>
    <property type="project" value="UniProtKB-UniRule"/>
</dbReference>
<keyword evidence="5 10" id="KW-0862">Zinc</keyword>
<dbReference type="CDD" id="cd01995">
    <property type="entry name" value="QueC-like"/>
    <property type="match status" value="1"/>
</dbReference>
<dbReference type="SUPFAM" id="SSF52402">
    <property type="entry name" value="Adenine nucleotide alpha hydrolases-like"/>
    <property type="match status" value="1"/>
</dbReference>
<proteinExistence type="inferred from homology"/>
<dbReference type="GO" id="GO:0008270">
    <property type="term" value="F:zinc ion binding"/>
    <property type="evidence" value="ECO:0007669"/>
    <property type="project" value="UniProtKB-UniRule"/>
</dbReference>
<feature type="binding site" evidence="10">
    <location>
        <begin position="14"/>
        <end position="24"/>
    </location>
    <ligand>
        <name>ATP</name>
        <dbReference type="ChEBI" id="CHEBI:30616"/>
    </ligand>
</feature>
<dbReference type="OrthoDB" id="9789567at2"/>
<keyword evidence="12" id="KW-1185">Reference proteome</keyword>
<dbReference type="NCBIfam" id="TIGR00364">
    <property type="entry name" value="7-cyano-7-deazaguanine synthase QueC"/>
    <property type="match status" value="1"/>
</dbReference>
<keyword evidence="10" id="KW-0671">Queuosine biosynthesis</keyword>
<dbReference type="PANTHER" id="PTHR42914">
    <property type="entry name" value="7-CYANO-7-DEAZAGUANINE SYNTHASE"/>
    <property type="match status" value="1"/>
</dbReference>
<comment type="catalytic activity">
    <reaction evidence="9 10">
        <text>7-carboxy-7-carbaguanine + NH4(+) + 2 ATP = 7-cyano-7-carbaguanine + 2 AMP + 2 diphosphate + 2 H(+)</text>
        <dbReference type="Rhea" id="RHEA:27982"/>
        <dbReference type="ChEBI" id="CHEBI:15378"/>
        <dbReference type="ChEBI" id="CHEBI:28938"/>
        <dbReference type="ChEBI" id="CHEBI:30616"/>
        <dbReference type="ChEBI" id="CHEBI:33019"/>
        <dbReference type="ChEBI" id="CHEBI:45075"/>
        <dbReference type="ChEBI" id="CHEBI:61036"/>
        <dbReference type="ChEBI" id="CHEBI:456215"/>
        <dbReference type="EC" id="6.3.4.20"/>
    </reaction>
</comment>
<evidence type="ECO:0000256" key="8">
    <source>
        <dbReference type="ARBA" id="ARBA00039149"/>
    </source>
</evidence>
<gene>
    <name evidence="10" type="primary">queC</name>
    <name evidence="11" type="ORF">EDD73_11526</name>
</gene>
<comment type="subunit">
    <text evidence="10">Homodimer.</text>
</comment>